<accession>A0A5C6DAW9</accession>
<evidence type="ECO:0000313" key="2">
    <source>
        <dbReference type="Proteomes" id="UP000319143"/>
    </source>
</evidence>
<gene>
    <name evidence="1" type="ORF">Poly41_58970</name>
</gene>
<name>A0A5C6DAW9_9BACT</name>
<dbReference type="EMBL" id="SJPV01000014">
    <property type="protein sequence ID" value="TWU32009.1"/>
    <property type="molecule type" value="Genomic_DNA"/>
</dbReference>
<evidence type="ECO:0000313" key="1">
    <source>
        <dbReference type="EMBL" id="TWU32009.1"/>
    </source>
</evidence>
<protein>
    <submittedName>
        <fullName evidence="1">Uncharacterized protein</fullName>
    </submittedName>
</protein>
<proteinExistence type="predicted"/>
<keyword evidence="2" id="KW-1185">Reference proteome</keyword>
<comment type="caution">
    <text evidence="1">The sequence shown here is derived from an EMBL/GenBank/DDBJ whole genome shotgun (WGS) entry which is preliminary data.</text>
</comment>
<dbReference type="AlphaFoldDB" id="A0A5C6DAW9"/>
<dbReference type="Proteomes" id="UP000319143">
    <property type="component" value="Unassembled WGS sequence"/>
</dbReference>
<reference evidence="1 2" key="1">
    <citation type="submission" date="2019-02" db="EMBL/GenBank/DDBJ databases">
        <title>Deep-cultivation of Planctomycetes and their phenomic and genomic characterization uncovers novel biology.</title>
        <authorList>
            <person name="Wiegand S."/>
            <person name="Jogler M."/>
            <person name="Boedeker C."/>
            <person name="Pinto D."/>
            <person name="Vollmers J."/>
            <person name="Rivas-Marin E."/>
            <person name="Kohn T."/>
            <person name="Peeters S.H."/>
            <person name="Heuer A."/>
            <person name="Rast P."/>
            <person name="Oberbeckmann S."/>
            <person name="Bunk B."/>
            <person name="Jeske O."/>
            <person name="Meyerdierks A."/>
            <person name="Storesund J.E."/>
            <person name="Kallscheuer N."/>
            <person name="Luecker S."/>
            <person name="Lage O.M."/>
            <person name="Pohl T."/>
            <person name="Merkel B.J."/>
            <person name="Hornburger P."/>
            <person name="Mueller R.-W."/>
            <person name="Bruemmer F."/>
            <person name="Labrenz M."/>
            <person name="Spormann A.M."/>
            <person name="Op Den Camp H."/>
            <person name="Overmann J."/>
            <person name="Amann R."/>
            <person name="Jetten M.S.M."/>
            <person name="Mascher T."/>
            <person name="Medema M.H."/>
            <person name="Devos D.P."/>
            <person name="Kaster A.-K."/>
            <person name="Ovreas L."/>
            <person name="Rohde M."/>
            <person name="Galperin M.Y."/>
            <person name="Jogler C."/>
        </authorList>
    </citation>
    <scope>NUCLEOTIDE SEQUENCE [LARGE SCALE GENOMIC DNA]</scope>
    <source>
        <strain evidence="1 2">Poly41</strain>
    </source>
</reference>
<organism evidence="1 2">
    <name type="scientific">Novipirellula artificiosorum</name>
    <dbReference type="NCBI Taxonomy" id="2528016"/>
    <lineage>
        <taxon>Bacteria</taxon>
        <taxon>Pseudomonadati</taxon>
        <taxon>Planctomycetota</taxon>
        <taxon>Planctomycetia</taxon>
        <taxon>Pirellulales</taxon>
        <taxon>Pirellulaceae</taxon>
        <taxon>Novipirellula</taxon>
    </lineage>
</organism>
<sequence>MRSSPSNSNHDTRALHLQMPGKATVGGFDRNPADLIEQEVDVLRHCRREELTGPVATDDLLFNG</sequence>